<dbReference type="PANTHER" id="PTHR14145">
    <property type="entry name" value="26S PROTESOME SUBUNIT 6"/>
    <property type="match status" value="1"/>
</dbReference>
<dbReference type="GO" id="GO:0008180">
    <property type="term" value="C:COP9 signalosome"/>
    <property type="evidence" value="ECO:0007669"/>
    <property type="project" value="UniProtKB-KW"/>
</dbReference>
<evidence type="ECO:0000313" key="7">
    <source>
        <dbReference type="Proteomes" id="UP000265520"/>
    </source>
</evidence>
<evidence type="ECO:0000256" key="5">
    <source>
        <dbReference type="ARBA" id="ARBA00023242"/>
    </source>
</evidence>
<keyword evidence="3" id="KW-0963">Cytoplasm</keyword>
<keyword evidence="5" id="KW-0539">Nucleus</keyword>
<evidence type="ECO:0000256" key="3">
    <source>
        <dbReference type="ARBA" id="ARBA00022490"/>
    </source>
</evidence>
<dbReference type="EMBL" id="LXQA010048371">
    <property type="protein sequence ID" value="MCI02184.1"/>
    <property type="molecule type" value="Genomic_DNA"/>
</dbReference>
<dbReference type="InterPro" id="IPR019585">
    <property type="entry name" value="Rpn7/CSN1"/>
</dbReference>
<protein>
    <submittedName>
        <fullName evidence="6">COP9 signalosome complex subunit 1-like</fullName>
    </submittedName>
</protein>
<proteinExistence type="predicted"/>
<evidence type="ECO:0000313" key="6">
    <source>
        <dbReference type="EMBL" id="MCI02184.1"/>
    </source>
</evidence>
<evidence type="ECO:0000256" key="1">
    <source>
        <dbReference type="ARBA" id="ARBA00004123"/>
    </source>
</evidence>
<dbReference type="AlphaFoldDB" id="A0A392NS05"/>
<comment type="subcellular location">
    <subcellularLocation>
        <location evidence="2">Cytoplasm</location>
    </subcellularLocation>
    <subcellularLocation>
        <location evidence="1">Nucleus</location>
    </subcellularLocation>
</comment>
<evidence type="ECO:0000256" key="2">
    <source>
        <dbReference type="ARBA" id="ARBA00004496"/>
    </source>
</evidence>
<comment type="caution">
    <text evidence="6">The sequence shown here is derived from an EMBL/GenBank/DDBJ whole genome shotgun (WGS) entry which is preliminary data.</text>
</comment>
<dbReference type="Proteomes" id="UP000265520">
    <property type="component" value="Unassembled WGS sequence"/>
</dbReference>
<sequence>MMANAFKTTVAGLQKELETLITDNQIQASDKYLLMYLITLLQARIDSHSKVLYARHADLRNATFQRVLETGRGFDRDLQSMFLRSSIIKHESLH</sequence>
<evidence type="ECO:0000256" key="4">
    <source>
        <dbReference type="ARBA" id="ARBA00022790"/>
    </source>
</evidence>
<organism evidence="6 7">
    <name type="scientific">Trifolium medium</name>
    <dbReference type="NCBI Taxonomy" id="97028"/>
    <lineage>
        <taxon>Eukaryota</taxon>
        <taxon>Viridiplantae</taxon>
        <taxon>Streptophyta</taxon>
        <taxon>Embryophyta</taxon>
        <taxon>Tracheophyta</taxon>
        <taxon>Spermatophyta</taxon>
        <taxon>Magnoliopsida</taxon>
        <taxon>eudicotyledons</taxon>
        <taxon>Gunneridae</taxon>
        <taxon>Pentapetalae</taxon>
        <taxon>rosids</taxon>
        <taxon>fabids</taxon>
        <taxon>Fabales</taxon>
        <taxon>Fabaceae</taxon>
        <taxon>Papilionoideae</taxon>
        <taxon>50 kb inversion clade</taxon>
        <taxon>NPAAA clade</taxon>
        <taxon>Hologalegina</taxon>
        <taxon>IRL clade</taxon>
        <taxon>Trifolieae</taxon>
        <taxon>Trifolium</taxon>
    </lineage>
</organism>
<keyword evidence="7" id="KW-1185">Reference proteome</keyword>
<dbReference type="PANTHER" id="PTHR14145:SF2">
    <property type="entry name" value="COP9 SIGNALOSOME COMPLEX SUBUNIT 1"/>
    <property type="match status" value="1"/>
</dbReference>
<reference evidence="6 7" key="1">
    <citation type="journal article" date="2018" name="Front. Plant Sci.">
        <title>Red Clover (Trifolium pratense) and Zigzag Clover (T. medium) - A Picture of Genomic Similarities and Differences.</title>
        <authorList>
            <person name="Dluhosova J."/>
            <person name="Istvanek J."/>
            <person name="Nedelnik J."/>
            <person name="Repkova J."/>
        </authorList>
    </citation>
    <scope>NUCLEOTIDE SEQUENCE [LARGE SCALE GENOMIC DNA]</scope>
    <source>
        <strain evidence="7">cv. 10/8</strain>
        <tissue evidence="6">Leaf</tissue>
    </source>
</reference>
<dbReference type="GO" id="GO:0005737">
    <property type="term" value="C:cytoplasm"/>
    <property type="evidence" value="ECO:0007669"/>
    <property type="project" value="UniProtKB-SubCell"/>
</dbReference>
<keyword evidence="4" id="KW-0736">Signalosome</keyword>
<name>A0A392NS05_9FABA</name>
<accession>A0A392NS05</accession>
<feature type="non-terminal residue" evidence="6">
    <location>
        <position position="94"/>
    </location>
</feature>